<keyword evidence="2" id="KW-0812">Transmembrane</keyword>
<dbReference type="PROSITE" id="PS51123">
    <property type="entry name" value="OMPA_2"/>
    <property type="match status" value="1"/>
</dbReference>
<gene>
    <name evidence="4" type="ORF">ACFFGG_06695</name>
</gene>
<name>A0ABV6PQY7_9BURK</name>
<feature type="transmembrane region" description="Helical" evidence="2">
    <location>
        <begin position="12"/>
        <end position="32"/>
    </location>
</feature>
<dbReference type="SUPFAM" id="SSF103088">
    <property type="entry name" value="OmpA-like"/>
    <property type="match status" value="1"/>
</dbReference>
<evidence type="ECO:0000256" key="2">
    <source>
        <dbReference type="SAM" id="Phobius"/>
    </source>
</evidence>
<protein>
    <submittedName>
        <fullName evidence="4">OmpA family protein</fullName>
    </submittedName>
</protein>
<feature type="domain" description="OmpA-like" evidence="3">
    <location>
        <begin position="72"/>
        <end position="178"/>
    </location>
</feature>
<dbReference type="InterPro" id="IPR006665">
    <property type="entry name" value="OmpA-like"/>
</dbReference>
<dbReference type="Pfam" id="PF00691">
    <property type="entry name" value="OmpA"/>
    <property type="match status" value="1"/>
</dbReference>
<comment type="caution">
    <text evidence="4">The sequence shown here is derived from an EMBL/GenBank/DDBJ whole genome shotgun (WGS) entry which is preliminary data.</text>
</comment>
<organism evidence="4 5">
    <name type="scientific">Ottowia pentelensis</name>
    <dbReference type="NCBI Taxonomy" id="511108"/>
    <lineage>
        <taxon>Bacteria</taxon>
        <taxon>Pseudomonadati</taxon>
        <taxon>Pseudomonadota</taxon>
        <taxon>Betaproteobacteria</taxon>
        <taxon>Burkholderiales</taxon>
        <taxon>Comamonadaceae</taxon>
        <taxon>Ottowia</taxon>
    </lineage>
</organism>
<evidence type="ECO:0000313" key="5">
    <source>
        <dbReference type="Proteomes" id="UP001589834"/>
    </source>
</evidence>
<dbReference type="RefSeq" id="WP_377481351.1">
    <property type="nucleotide sequence ID" value="NZ_JBHLTN010000013.1"/>
</dbReference>
<evidence type="ECO:0000256" key="1">
    <source>
        <dbReference type="PROSITE-ProRule" id="PRU00473"/>
    </source>
</evidence>
<sequence>MSTQNDESHGLVLGVVFGLIVLVISLIFGLVLGRGAGRVAAPAAAAQAAVMPPATATVAAAGATETVASDAAGVQVQGEVVKFFFASGKTELAAGAPDALGVIVKGVAAGRKAVISGYHDATGDAAQNEELAKQRALAVKGALVALGIGEDKIELRKPEVGTASGSNAEARRVEVTLE</sequence>
<keyword evidence="1 2" id="KW-0472">Membrane</keyword>
<keyword evidence="5" id="KW-1185">Reference proteome</keyword>
<evidence type="ECO:0000313" key="4">
    <source>
        <dbReference type="EMBL" id="MFC0592241.1"/>
    </source>
</evidence>
<dbReference type="Proteomes" id="UP001589834">
    <property type="component" value="Unassembled WGS sequence"/>
</dbReference>
<dbReference type="Gene3D" id="3.30.1330.60">
    <property type="entry name" value="OmpA-like domain"/>
    <property type="match status" value="1"/>
</dbReference>
<evidence type="ECO:0000259" key="3">
    <source>
        <dbReference type="PROSITE" id="PS51123"/>
    </source>
</evidence>
<accession>A0ABV6PQY7</accession>
<proteinExistence type="predicted"/>
<reference evidence="4 5" key="1">
    <citation type="submission" date="2024-09" db="EMBL/GenBank/DDBJ databases">
        <authorList>
            <person name="Sun Q."/>
            <person name="Mori K."/>
        </authorList>
    </citation>
    <scope>NUCLEOTIDE SEQUENCE [LARGE SCALE GENOMIC DNA]</scope>
    <source>
        <strain evidence="4 5">NCAIM B.02336</strain>
    </source>
</reference>
<keyword evidence="2" id="KW-1133">Transmembrane helix</keyword>
<dbReference type="InterPro" id="IPR036737">
    <property type="entry name" value="OmpA-like_sf"/>
</dbReference>
<dbReference type="EMBL" id="JBHLTN010000013">
    <property type="protein sequence ID" value="MFC0592241.1"/>
    <property type="molecule type" value="Genomic_DNA"/>
</dbReference>